<organism evidence="1 2">
    <name type="scientific">Hyphomonas adhaerens</name>
    <dbReference type="NCBI Taxonomy" id="81029"/>
    <lineage>
        <taxon>Bacteria</taxon>
        <taxon>Pseudomonadati</taxon>
        <taxon>Pseudomonadota</taxon>
        <taxon>Alphaproteobacteria</taxon>
        <taxon>Hyphomonadales</taxon>
        <taxon>Hyphomonadaceae</taxon>
        <taxon>Hyphomonas</taxon>
    </lineage>
</organism>
<dbReference type="Pfam" id="PF05521">
    <property type="entry name" value="Phage_HCP"/>
    <property type="match status" value="1"/>
</dbReference>
<name>A0A3B9GT97_9PROT</name>
<dbReference type="RefSeq" id="WP_272986372.1">
    <property type="nucleotide sequence ID" value="NZ_CALCOC010000251.1"/>
</dbReference>
<comment type="caution">
    <text evidence="1">The sequence shown here is derived from an EMBL/GenBank/DDBJ whole genome shotgun (WGS) entry which is preliminary data.</text>
</comment>
<gene>
    <name evidence="1" type="ORF">DCG58_00870</name>
</gene>
<evidence type="ECO:0000313" key="1">
    <source>
        <dbReference type="EMBL" id="HAE25685.1"/>
    </source>
</evidence>
<dbReference type="AlphaFoldDB" id="A0A3B9GT97"/>
<dbReference type="Proteomes" id="UP000259610">
    <property type="component" value="Unassembled WGS sequence"/>
</dbReference>
<reference evidence="1 2" key="1">
    <citation type="journal article" date="2018" name="Nat. Biotechnol.">
        <title>A standardized bacterial taxonomy based on genome phylogeny substantially revises the tree of life.</title>
        <authorList>
            <person name="Parks D.H."/>
            <person name="Chuvochina M."/>
            <person name="Waite D.W."/>
            <person name="Rinke C."/>
            <person name="Skarshewski A."/>
            <person name="Chaumeil P.A."/>
            <person name="Hugenholtz P."/>
        </authorList>
    </citation>
    <scope>NUCLEOTIDE SEQUENCE [LARGE SCALE GENOMIC DNA]</scope>
    <source>
        <strain evidence="1">UBA8733</strain>
    </source>
</reference>
<dbReference type="InterPro" id="IPR008767">
    <property type="entry name" value="Phage_SPP1_head-tail_adaptor"/>
</dbReference>
<protein>
    <recommendedName>
        <fullName evidence="3">Head-tail adaptor protein</fullName>
    </recommendedName>
</protein>
<accession>A0A3B9GT97</accession>
<evidence type="ECO:0008006" key="3">
    <source>
        <dbReference type="Google" id="ProtNLM"/>
    </source>
</evidence>
<dbReference type="Gene3D" id="2.40.10.270">
    <property type="entry name" value="Bacteriophage SPP1 head-tail adaptor protein"/>
    <property type="match status" value="1"/>
</dbReference>
<dbReference type="InterPro" id="IPR038666">
    <property type="entry name" value="SSP1_head-tail_sf"/>
</dbReference>
<dbReference type="EMBL" id="DMAN01000018">
    <property type="protein sequence ID" value="HAE25685.1"/>
    <property type="molecule type" value="Genomic_DNA"/>
</dbReference>
<proteinExistence type="predicted"/>
<evidence type="ECO:0000313" key="2">
    <source>
        <dbReference type="Proteomes" id="UP000259610"/>
    </source>
</evidence>
<sequence>MAASLKPVGWQGTRADLDKRVSIYKPLPLADGFVSDTGEPELVADKRYAAILPAGGVEGSAGGGRQPGDRVIIVLPFEQALAEISTSWTVRNTRTGRRYNVLRADDTERHDRWIYLLCEYGKEGSNV</sequence>